<name>A0A8D8GSZ7_CULPI</name>
<dbReference type="SUPFAM" id="SSF53383">
    <property type="entry name" value="PLP-dependent transferases"/>
    <property type="match status" value="1"/>
</dbReference>
<protein>
    <submittedName>
        <fullName evidence="1">Uncharacterized protein YER152C</fullName>
    </submittedName>
</protein>
<accession>A0A8D8GSZ7</accession>
<dbReference type="AlphaFoldDB" id="A0A8D8GSZ7"/>
<reference evidence="1" key="1">
    <citation type="submission" date="2021-05" db="EMBL/GenBank/DDBJ databases">
        <authorList>
            <person name="Alioto T."/>
            <person name="Alioto T."/>
            <person name="Gomez Garrido J."/>
        </authorList>
    </citation>
    <scope>NUCLEOTIDE SEQUENCE</scope>
</reference>
<dbReference type="PANTHER" id="PTHR42858">
    <property type="entry name" value="AMINOTRANSFERASE"/>
    <property type="match status" value="1"/>
</dbReference>
<dbReference type="InterPro" id="IPR015421">
    <property type="entry name" value="PyrdxlP-dep_Trfase_major"/>
</dbReference>
<dbReference type="GO" id="GO:0047536">
    <property type="term" value="F:2-aminoadipate transaminase activity"/>
    <property type="evidence" value="ECO:0007669"/>
    <property type="project" value="TreeGrafter"/>
</dbReference>
<dbReference type="EMBL" id="HBUE01177627">
    <property type="protein sequence ID" value="CAG6518565.1"/>
    <property type="molecule type" value="Transcribed_RNA"/>
</dbReference>
<dbReference type="Gene3D" id="3.40.640.10">
    <property type="entry name" value="Type I PLP-dependent aspartate aminotransferase-like (Major domain)"/>
    <property type="match status" value="1"/>
</dbReference>
<dbReference type="EMBL" id="HBUE01283176">
    <property type="protein sequence ID" value="CAG6570103.1"/>
    <property type="molecule type" value="Transcribed_RNA"/>
</dbReference>
<evidence type="ECO:0000313" key="1">
    <source>
        <dbReference type="EMBL" id="CAG6518565.1"/>
    </source>
</evidence>
<dbReference type="InterPro" id="IPR015424">
    <property type="entry name" value="PyrdxlP-dep_Trfase"/>
</dbReference>
<dbReference type="PANTHER" id="PTHR42858:SF1">
    <property type="entry name" value="LD15494P"/>
    <property type="match status" value="1"/>
</dbReference>
<proteinExistence type="predicted"/>
<sequence length="113" mass="12557">MYFLFLFGRAEINKQLIRLARASDILVACDDVYNLLYYSVGKPGEGSGVCPPKRLFAYDIEDLGSDGWQGNVISNGSFSKILSPGIRLGWMECPPRCLELKSYSNGSCFVLFS</sequence>
<organism evidence="1">
    <name type="scientific">Culex pipiens</name>
    <name type="common">House mosquito</name>
    <dbReference type="NCBI Taxonomy" id="7175"/>
    <lineage>
        <taxon>Eukaryota</taxon>
        <taxon>Metazoa</taxon>
        <taxon>Ecdysozoa</taxon>
        <taxon>Arthropoda</taxon>
        <taxon>Hexapoda</taxon>
        <taxon>Insecta</taxon>
        <taxon>Pterygota</taxon>
        <taxon>Neoptera</taxon>
        <taxon>Endopterygota</taxon>
        <taxon>Diptera</taxon>
        <taxon>Nematocera</taxon>
        <taxon>Culicoidea</taxon>
        <taxon>Culicidae</taxon>
        <taxon>Culicinae</taxon>
        <taxon>Culicini</taxon>
        <taxon>Culex</taxon>
        <taxon>Culex</taxon>
    </lineage>
</organism>